<protein>
    <submittedName>
        <fullName evidence="2">Uncharacterized protein</fullName>
    </submittedName>
</protein>
<evidence type="ECO:0000313" key="3">
    <source>
        <dbReference type="Proteomes" id="UP000799421"/>
    </source>
</evidence>
<dbReference type="AlphaFoldDB" id="A0A6A7C3D5"/>
<evidence type="ECO:0000313" key="2">
    <source>
        <dbReference type="EMBL" id="KAF2861863.1"/>
    </source>
</evidence>
<dbReference type="EMBL" id="MU005969">
    <property type="protein sequence ID" value="KAF2861863.1"/>
    <property type="molecule type" value="Genomic_DNA"/>
</dbReference>
<feature type="compositionally biased region" description="Polar residues" evidence="1">
    <location>
        <begin position="305"/>
        <end position="332"/>
    </location>
</feature>
<feature type="compositionally biased region" description="Low complexity" evidence="1">
    <location>
        <begin position="283"/>
        <end position="304"/>
    </location>
</feature>
<name>A0A6A7C3D5_9PEZI</name>
<proteinExistence type="predicted"/>
<feature type="compositionally biased region" description="Polar residues" evidence="1">
    <location>
        <begin position="267"/>
        <end position="277"/>
    </location>
</feature>
<feature type="region of interest" description="Disordered" evidence="1">
    <location>
        <begin position="267"/>
        <end position="332"/>
    </location>
</feature>
<gene>
    <name evidence="2" type="ORF">K470DRAFT_24567</name>
</gene>
<reference evidence="2" key="1">
    <citation type="journal article" date="2020" name="Stud. Mycol.">
        <title>101 Dothideomycetes genomes: a test case for predicting lifestyles and emergence of pathogens.</title>
        <authorList>
            <person name="Haridas S."/>
            <person name="Albert R."/>
            <person name="Binder M."/>
            <person name="Bloem J."/>
            <person name="Labutti K."/>
            <person name="Salamov A."/>
            <person name="Andreopoulos B."/>
            <person name="Baker S."/>
            <person name="Barry K."/>
            <person name="Bills G."/>
            <person name="Bluhm B."/>
            <person name="Cannon C."/>
            <person name="Castanera R."/>
            <person name="Culley D."/>
            <person name="Daum C."/>
            <person name="Ezra D."/>
            <person name="Gonzalez J."/>
            <person name="Henrissat B."/>
            <person name="Kuo A."/>
            <person name="Liang C."/>
            <person name="Lipzen A."/>
            <person name="Lutzoni F."/>
            <person name="Magnuson J."/>
            <person name="Mondo S."/>
            <person name="Nolan M."/>
            <person name="Ohm R."/>
            <person name="Pangilinan J."/>
            <person name="Park H.-J."/>
            <person name="Ramirez L."/>
            <person name="Alfaro M."/>
            <person name="Sun H."/>
            <person name="Tritt A."/>
            <person name="Yoshinaga Y."/>
            <person name="Zwiers L.-H."/>
            <person name="Turgeon B."/>
            <person name="Goodwin S."/>
            <person name="Spatafora J."/>
            <person name="Crous P."/>
            <person name="Grigoriev I."/>
        </authorList>
    </citation>
    <scope>NUCLEOTIDE SEQUENCE</scope>
    <source>
        <strain evidence="2">CBS 480.64</strain>
    </source>
</reference>
<sequence>MSLISTFSMLPANITTTLQILPLSIHNSAWATISFAGSPRTSGGASILSEASVLLTSTTIEGGGFPPIQPTREPSIPISISTTISGEASLPFSAIDTPDVSISTTILSLSSHPAPTVSPTFLPSPVPPKCNLTSPHCPSCAHAYLPLGTTTFEILCDTALVGRTISPQHWFSPLGCVRACEAIEGCLGGMSSGGGSCELIIGGVSREGREGVMGFVRKSDGEAAQEGSATVSATVSGELGTVIPGFIPTGTIIPGFEPGPVLGTPSTFVTATSSSRSGIRHGPLLPASSPTQPPSSKKSSSGTPNLQHPASPSSNRTSTKTQPPSSKRPSTL</sequence>
<evidence type="ECO:0000256" key="1">
    <source>
        <dbReference type="SAM" id="MobiDB-lite"/>
    </source>
</evidence>
<organism evidence="2 3">
    <name type="scientific">Piedraia hortae CBS 480.64</name>
    <dbReference type="NCBI Taxonomy" id="1314780"/>
    <lineage>
        <taxon>Eukaryota</taxon>
        <taxon>Fungi</taxon>
        <taxon>Dikarya</taxon>
        <taxon>Ascomycota</taxon>
        <taxon>Pezizomycotina</taxon>
        <taxon>Dothideomycetes</taxon>
        <taxon>Dothideomycetidae</taxon>
        <taxon>Capnodiales</taxon>
        <taxon>Piedraiaceae</taxon>
        <taxon>Piedraia</taxon>
    </lineage>
</organism>
<accession>A0A6A7C3D5</accession>
<dbReference type="Proteomes" id="UP000799421">
    <property type="component" value="Unassembled WGS sequence"/>
</dbReference>
<keyword evidence="3" id="KW-1185">Reference proteome</keyword>